<protein>
    <submittedName>
        <fullName evidence="2">Putative cell wall-binding protein</fullName>
    </submittedName>
</protein>
<evidence type="ECO:0000313" key="3">
    <source>
        <dbReference type="Proteomes" id="UP000578352"/>
    </source>
</evidence>
<dbReference type="Proteomes" id="UP000578352">
    <property type="component" value="Unassembled WGS sequence"/>
</dbReference>
<gene>
    <name evidence="2" type="ORF">HNR13_001613</name>
</gene>
<name>A0A853CQX4_9MICO</name>
<evidence type="ECO:0000313" key="2">
    <source>
        <dbReference type="EMBL" id="NYJ23326.1"/>
    </source>
</evidence>
<organism evidence="2 3">
    <name type="scientific">Leifsonia shinshuensis</name>
    <dbReference type="NCBI Taxonomy" id="150026"/>
    <lineage>
        <taxon>Bacteria</taxon>
        <taxon>Bacillati</taxon>
        <taxon>Actinomycetota</taxon>
        <taxon>Actinomycetes</taxon>
        <taxon>Micrococcales</taxon>
        <taxon>Microbacteriaceae</taxon>
        <taxon>Leifsonia</taxon>
    </lineage>
</organism>
<keyword evidence="1" id="KW-0472">Membrane</keyword>
<dbReference type="InterPro" id="IPR051922">
    <property type="entry name" value="Bact_Sporulation_Assoc"/>
</dbReference>
<reference evidence="2 3" key="1">
    <citation type="submission" date="2020-07" db="EMBL/GenBank/DDBJ databases">
        <title>Sequencing the genomes of 1000 actinobacteria strains.</title>
        <authorList>
            <person name="Klenk H.-P."/>
        </authorList>
    </citation>
    <scope>NUCLEOTIDE SEQUENCE [LARGE SCALE GENOMIC DNA]</scope>
    <source>
        <strain evidence="2 3">DSM 15165</strain>
    </source>
</reference>
<dbReference type="Pfam" id="PF04122">
    <property type="entry name" value="CW_binding_2"/>
    <property type="match status" value="3"/>
</dbReference>
<dbReference type="PANTHER" id="PTHR30032:SF8">
    <property type="entry name" value="GERMINATION-SPECIFIC N-ACETYLMURAMOYL-L-ALANINE AMIDASE"/>
    <property type="match status" value="1"/>
</dbReference>
<dbReference type="RefSeq" id="WP_179605261.1">
    <property type="nucleotide sequence ID" value="NZ_BAABEH010000001.1"/>
</dbReference>
<proteinExistence type="predicted"/>
<dbReference type="EMBL" id="JACCFL010000001">
    <property type="protein sequence ID" value="NYJ23326.1"/>
    <property type="molecule type" value="Genomic_DNA"/>
</dbReference>
<feature type="transmembrane region" description="Helical" evidence="1">
    <location>
        <begin position="36"/>
        <end position="58"/>
    </location>
</feature>
<dbReference type="InterPro" id="IPR007253">
    <property type="entry name" value="Cell_wall-bd_2"/>
</dbReference>
<evidence type="ECO:0000256" key="1">
    <source>
        <dbReference type="SAM" id="Phobius"/>
    </source>
</evidence>
<comment type="caution">
    <text evidence="2">The sequence shown here is derived from an EMBL/GenBank/DDBJ whole genome shotgun (WGS) entry which is preliminary data.</text>
</comment>
<dbReference type="PANTHER" id="PTHR30032">
    <property type="entry name" value="N-ACETYLMURAMOYL-L-ALANINE AMIDASE-RELATED"/>
    <property type="match status" value="1"/>
</dbReference>
<keyword evidence="1" id="KW-0812">Transmembrane</keyword>
<dbReference type="AlphaFoldDB" id="A0A853CQX4"/>
<accession>A0A853CQX4</accession>
<sequence>MPERQDARNRAGEGEPAVGVAGGSLAMRLRSRLTSVVGVAAVVAAVVALGAVAPAAAYNLHTLAAIGSIDSISVEYDGQDDRPLLHIVGWAGDLNGPGSNGDAADPAGVELYTPGAGGSRTTVAWAEYGSFDYPRPDVARNYPVGPNQGFEVHTLAPRTGALNVCLRFYSFAAYPESALGLSCTTVNIPSQRPAFRPALTGAATAGSALTLGLSTPSGGSDRYSWWSQNVSGVPIPHNWWSQVPGATGTSFTTTLDLIGSYVRGMVTTVLPGVVIEQATDYLQVAPPLTTQDRVSASDRFATSVAASQKAYPDGTAGVPVAYIASGIEFPDALSAGAAAAKLHGTLLLTMPGALDTRVAAELVRLHPARIVVVGGTNALSDQVVADLKALPFATTVDRIAGSDRFAVSRAVVADAFGASVPDLFLVTGAAFPDALAAAAAAASTGRPVLLTDGRLGALDPATRAALSGWGTTHVTIAGGPVSVSPGIQSDLASAGIAVTRAAGGDRFGTAAALAAALPSRTAYFANGAAFPDALSTAVLAGAQPGPLLLTRGSCTPVASFTGLVGSGATRAVIVGGYAVQAGDVLDYSC</sequence>
<keyword evidence="1" id="KW-1133">Transmembrane helix</keyword>